<dbReference type="GO" id="GO:1903358">
    <property type="term" value="P:regulation of Golgi organization"/>
    <property type="evidence" value="ECO:0007669"/>
    <property type="project" value="TreeGrafter"/>
</dbReference>
<accession>A0A8C4QBN6</accession>
<evidence type="ECO:0000313" key="2">
    <source>
        <dbReference type="Proteomes" id="UP000694388"/>
    </source>
</evidence>
<dbReference type="GeneTree" id="ENSGT00390000017913"/>
<dbReference type="AlphaFoldDB" id="A0A8C4QBN6"/>
<organism evidence="1 2">
    <name type="scientific">Eptatretus burgeri</name>
    <name type="common">Inshore hagfish</name>
    <dbReference type="NCBI Taxonomy" id="7764"/>
    <lineage>
        <taxon>Eukaryota</taxon>
        <taxon>Metazoa</taxon>
        <taxon>Chordata</taxon>
        <taxon>Craniata</taxon>
        <taxon>Vertebrata</taxon>
        <taxon>Cyclostomata</taxon>
        <taxon>Myxini</taxon>
        <taxon>Myxiniformes</taxon>
        <taxon>Myxinidae</taxon>
        <taxon>Eptatretinae</taxon>
        <taxon>Eptatretus</taxon>
    </lineage>
</organism>
<reference evidence="1" key="1">
    <citation type="submission" date="2025-08" db="UniProtKB">
        <authorList>
            <consortium name="Ensembl"/>
        </authorList>
    </citation>
    <scope>IDENTIFICATION</scope>
</reference>
<dbReference type="GO" id="GO:0090443">
    <property type="term" value="C:FAR/SIN/STRIPAK complex"/>
    <property type="evidence" value="ECO:0007669"/>
    <property type="project" value="TreeGrafter"/>
</dbReference>
<dbReference type="Ensembl" id="ENSEBUT00000013658.1">
    <property type="protein sequence ID" value="ENSEBUP00000013081.1"/>
    <property type="gene ID" value="ENSEBUG00000008271.1"/>
</dbReference>
<dbReference type="InterPro" id="IPR053750">
    <property type="entry name" value="PDCD10_Homolog"/>
</dbReference>
<protein>
    <submittedName>
        <fullName evidence="1">Programmed cell death 10a</fullName>
    </submittedName>
</protein>
<evidence type="ECO:0000313" key="1">
    <source>
        <dbReference type="Ensembl" id="ENSEBUP00000013081.1"/>
    </source>
</evidence>
<dbReference type="Pfam" id="PF06840">
    <property type="entry name" value="PDC10_C"/>
    <property type="match status" value="1"/>
</dbReference>
<dbReference type="PANTHER" id="PTHR13250:SF1">
    <property type="entry name" value="PROGRAMMED CELL DEATH PROTEIN 10"/>
    <property type="match status" value="1"/>
</dbReference>
<sequence length="194" mass="22076">MAETRVDADSANMATAMPLHVIMSPIFREAETAHQGLTEEIVLGVLQKKGIDVNFLETMLRMSREFVHECAINRPEAEFRDLNEKAHGLILILSRIPDEIGDRTRFLHTIKETASAIKDLLDTVNLVCRTYPQQNKRRILEHQKKEFVMQSKSFSDSLKTYFKDGRSATVYESANRLIHQTSAILQTFKIVGTG</sequence>
<keyword evidence="2" id="KW-1185">Reference proteome</keyword>
<reference evidence="1" key="2">
    <citation type="submission" date="2025-09" db="UniProtKB">
        <authorList>
            <consortium name="Ensembl"/>
        </authorList>
    </citation>
    <scope>IDENTIFICATION</scope>
</reference>
<dbReference type="GO" id="GO:0019901">
    <property type="term" value="F:protein kinase binding"/>
    <property type="evidence" value="ECO:0007669"/>
    <property type="project" value="TreeGrafter"/>
</dbReference>
<dbReference type="Gene3D" id="1.20.120.1950">
    <property type="match status" value="1"/>
</dbReference>
<proteinExistence type="predicted"/>
<dbReference type="Proteomes" id="UP000694388">
    <property type="component" value="Unplaced"/>
</dbReference>
<dbReference type="PANTHER" id="PTHR13250">
    <property type="entry name" value="TF-1 CELL APOPTOSIS RELATED PROTEIN-15"/>
    <property type="match status" value="1"/>
</dbReference>
<dbReference type="InterPro" id="IPR009652">
    <property type="entry name" value="PDCD10"/>
</dbReference>
<name>A0A8C4QBN6_EPTBU</name>